<dbReference type="PANTHER" id="PTHR43065:SF42">
    <property type="entry name" value="TWO-COMPONENT SENSOR PPRA"/>
    <property type="match status" value="1"/>
</dbReference>
<evidence type="ECO:0000256" key="4">
    <source>
        <dbReference type="ARBA" id="ARBA00022679"/>
    </source>
</evidence>
<accession>A0A7C3ZA12</accession>
<dbReference type="PRINTS" id="PR00344">
    <property type="entry name" value="BCTRLSENSOR"/>
</dbReference>
<dbReference type="SUPFAM" id="SSF55874">
    <property type="entry name" value="ATPase domain of HSP90 chaperone/DNA topoisomerase II/histidine kinase"/>
    <property type="match status" value="1"/>
</dbReference>
<name>A0A7C3ZA12_9BACT</name>
<keyword evidence="3" id="KW-0597">Phosphoprotein</keyword>
<proteinExistence type="predicted"/>
<keyword evidence="6" id="KW-1133">Transmembrane helix</keyword>
<dbReference type="InterPro" id="IPR036890">
    <property type="entry name" value="HATPase_C_sf"/>
</dbReference>
<comment type="catalytic activity">
    <reaction evidence="1">
        <text>ATP + protein L-histidine = ADP + protein N-phospho-L-histidine.</text>
        <dbReference type="EC" id="2.7.13.3"/>
    </reaction>
</comment>
<dbReference type="GO" id="GO:0000155">
    <property type="term" value="F:phosphorelay sensor kinase activity"/>
    <property type="evidence" value="ECO:0007669"/>
    <property type="project" value="InterPro"/>
</dbReference>
<dbReference type="CDD" id="cd00082">
    <property type="entry name" value="HisKA"/>
    <property type="match status" value="1"/>
</dbReference>
<evidence type="ECO:0000256" key="1">
    <source>
        <dbReference type="ARBA" id="ARBA00000085"/>
    </source>
</evidence>
<dbReference type="InterPro" id="IPR005467">
    <property type="entry name" value="His_kinase_dom"/>
</dbReference>
<dbReference type="Pfam" id="PF00512">
    <property type="entry name" value="HisKA"/>
    <property type="match status" value="1"/>
</dbReference>
<reference evidence="8" key="1">
    <citation type="journal article" date="2020" name="mSystems">
        <title>Genome- and Community-Level Interaction Insights into Carbon Utilization and Element Cycling Functions of Hydrothermarchaeota in Hydrothermal Sediment.</title>
        <authorList>
            <person name="Zhou Z."/>
            <person name="Liu Y."/>
            <person name="Xu W."/>
            <person name="Pan J."/>
            <person name="Luo Z.H."/>
            <person name="Li M."/>
        </authorList>
    </citation>
    <scope>NUCLEOTIDE SEQUENCE [LARGE SCALE GENOMIC DNA]</scope>
    <source>
        <strain evidence="8">SpSt-897</strain>
    </source>
</reference>
<dbReference type="InterPro" id="IPR036097">
    <property type="entry name" value="HisK_dim/P_sf"/>
</dbReference>
<dbReference type="SMART" id="SM00387">
    <property type="entry name" value="HATPase_c"/>
    <property type="match status" value="1"/>
</dbReference>
<keyword evidence="4" id="KW-0808">Transferase</keyword>
<sequence>MAAQSPFPLLQAWFHNFRSHPFAYGPALALMILAIPLGFQVGLPYALAAVLLAGLSCITVSQVLSQKAAAERQKDLSAAQLLQSQKLAAIGELSAGIAHEINNPLAIIRQEAEWLLHLYKKEAPPDPAEVNNCLTEIVRRVDRAREITHNLLDFARRRQPVVQAVDLNRLVEDMTRLVEKEAHTRHISLEKQLYPDLPLIESDSPLLRQVILNLLNNAIQAVGRNGTVTVATRLGDDGWVMVQVADTGCGIPPENLAQIFDPFFTTKPQGKGTGLGLSICHGIIERLGGKITVASKVGQGSVFTVQLPQTLGRREV</sequence>
<dbReference type="SUPFAM" id="SSF47384">
    <property type="entry name" value="Homodimeric domain of signal transducing histidine kinase"/>
    <property type="match status" value="1"/>
</dbReference>
<dbReference type="SMART" id="SM00388">
    <property type="entry name" value="HisKA"/>
    <property type="match status" value="1"/>
</dbReference>
<feature type="transmembrane region" description="Helical" evidence="6">
    <location>
        <begin position="21"/>
        <end position="39"/>
    </location>
</feature>
<evidence type="ECO:0000313" key="8">
    <source>
        <dbReference type="EMBL" id="HGF33853.1"/>
    </source>
</evidence>
<dbReference type="InterPro" id="IPR003594">
    <property type="entry name" value="HATPase_dom"/>
</dbReference>
<dbReference type="PROSITE" id="PS50109">
    <property type="entry name" value="HIS_KIN"/>
    <property type="match status" value="1"/>
</dbReference>
<gene>
    <name evidence="8" type="ORF">ENW96_05615</name>
</gene>
<dbReference type="AlphaFoldDB" id="A0A7C3ZA12"/>
<evidence type="ECO:0000256" key="2">
    <source>
        <dbReference type="ARBA" id="ARBA00012438"/>
    </source>
</evidence>
<dbReference type="InterPro" id="IPR004358">
    <property type="entry name" value="Sig_transdc_His_kin-like_C"/>
</dbReference>
<evidence type="ECO:0000256" key="5">
    <source>
        <dbReference type="ARBA" id="ARBA00022777"/>
    </source>
</evidence>
<dbReference type="Pfam" id="PF02518">
    <property type="entry name" value="HATPase_c"/>
    <property type="match status" value="1"/>
</dbReference>
<dbReference type="EMBL" id="DTMF01000145">
    <property type="protein sequence ID" value="HGF33853.1"/>
    <property type="molecule type" value="Genomic_DNA"/>
</dbReference>
<feature type="domain" description="Histidine kinase" evidence="7">
    <location>
        <begin position="96"/>
        <end position="311"/>
    </location>
</feature>
<dbReference type="FunFam" id="3.30.565.10:FF:000006">
    <property type="entry name" value="Sensor histidine kinase WalK"/>
    <property type="match status" value="1"/>
</dbReference>
<organism evidence="8">
    <name type="scientific">Desulfobacca acetoxidans</name>
    <dbReference type="NCBI Taxonomy" id="60893"/>
    <lineage>
        <taxon>Bacteria</taxon>
        <taxon>Pseudomonadati</taxon>
        <taxon>Thermodesulfobacteriota</taxon>
        <taxon>Desulfobaccia</taxon>
        <taxon>Desulfobaccales</taxon>
        <taxon>Desulfobaccaceae</taxon>
        <taxon>Desulfobacca</taxon>
    </lineage>
</organism>
<evidence type="ECO:0000256" key="6">
    <source>
        <dbReference type="SAM" id="Phobius"/>
    </source>
</evidence>
<protein>
    <recommendedName>
        <fullName evidence="2">histidine kinase</fullName>
        <ecNumber evidence="2">2.7.13.3</ecNumber>
    </recommendedName>
</protein>
<keyword evidence="6" id="KW-0812">Transmembrane</keyword>
<dbReference type="Gene3D" id="1.10.287.130">
    <property type="match status" value="1"/>
</dbReference>
<keyword evidence="5 8" id="KW-0418">Kinase</keyword>
<keyword evidence="6" id="KW-0472">Membrane</keyword>
<comment type="caution">
    <text evidence="8">The sequence shown here is derived from an EMBL/GenBank/DDBJ whole genome shotgun (WGS) entry which is preliminary data.</text>
</comment>
<dbReference type="InterPro" id="IPR003661">
    <property type="entry name" value="HisK_dim/P_dom"/>
</dbReference>
<dbReference type="PANTHER" id="PTHR43065">
    <property type="entry name" value="SENSOR HISTIDINE KINASE"/>
    <property type="match status" value="1"/>
</dbReference>
<dbReference type="EC" id="2.7.13.3" evidence="2"/>
<evidence type="ECO:0000256" key="3">
    <source>
        <dbReference type="ARBA" id="ARBA00022553"/>
    </source>
</evidence>
<dbReference type="Gene3D" id="3.30.565.10">
    <property type="entry name" value="Histidine kinase-like ATPase, C-terminal domain"/>
    <property type="match status" value="1"/>
</dbReference>
<evidence type="ECO:0000259" key="7">
    <source>
        <dbReference type="PROSITE" id="PS50109"/>
    </source>
</evidence>